<dbReference type="OrthoDB" id="10034890at2759"/>
<evidence type="ECO:0000313" key="2">
    <source>
        <dbReference type="EMBL" id="CAF1014368.1"/>
    </source>
</evidence>
<proteinExistence type="predicted"/>
<keyword evidence="5" id="KW-1185">Reference proteome</keyword>
<dbReference type="Proteomes" id="UP000681722">
    <property type="component" value="Unassembled WGS sequence"/>
</dbReference>
<evidence type="ECO:0000313" key="3">
    <source>
        <dbReference type="EMBL" id="CAF3602237.1"/>
    </source>
</evidence>
<protein>
    <submittedName>
        <fullName evidence="2">Uncharacterized protein</fullName>
    </submittedName>
</protein>
<dbReference type="EMBL" id="CAJOBA010001555">
    <property type="protein sequence ID" value="CAF3602237.1"/>
    <property type="molecule type" value="Genomic_DNA"/>
</dbReference>
<dbReference type="EMBL" id="CAJNOQ010003477">
    <property type="protein sequence ID" value="CAF1014368.1"/>
    <property type="molecule type" value="Genomic_DNA"/>
</dbReference>
<evidence type="ECO:0000313" key="1">
    <source>
        <dbReference type="EMBL" id="CAF0818110.1"/>
    </source>
</evidence>
<sequence length="359" mass="40783">MATKIPCANPNCAKHIGIFACQGCKQLFCGKHSNEHRQEITNLLDNIMCEHDSMLQQLHQTMTNVLSQNSLLDQINKWENDSINSIQIAAKEARDIVEQIIYQKKEEAENDFRVLSSELKQRRENDDYVETDINEWKNELYRRREKLNISDNIGIDIGSSVPNPIKLIWNPITQQNLQSGKEKFSKVCGDIKLECNGQIAIHKGMDCTHPSVYGTNIYLDGVHEISIHVQKLERLRKWIFLGITSLLKPMRANPFSSSSANGWLFSDGIANAVECNDKKSVAQTNAIMCQKGVGHDIHLNYNINENDIVKVVLNCQKKNIQLTHTGKLVSQISVELESCPFPWQLFVSLGHTNDCIRIV</sequence>
<name>A0A814HRL7_9BILA</name>
<comment type="caution">
    <text evidence="2">The sequence shown here is derived from an EMBL/GenBank/DDBJ whole genome shotgun (WGS) entry which is preliminary data.</text>
</comment>
<dbReference type="Proteomes" id="UP000677228">
    <property type="component" value="Unassembled WGS sequence"/>
</dbReference>
<organism evidence="2 5">
    <name type="scientific">Didymodactylos carnosus</name>
    <dbReference type="NCBI Taxonomy" id="1234261"/>
    <lineage>
        <taxon>Eukaryota</taxon>
        <taxon>Metazoa</taxon>
        <taxon>Spiralia</taxon>
        <taxon>Gnathifera</taxon>
        <taxon>Rotifera</taxon>
        <taxon>Eurotatoria</taxon>
        <taxon>Bdelloidea</taxon>
        <taxon>Philodinida</taxon>
        <taxon>Philodinidae</taxon>
        <taxon>Didymodactylos</taxon>
    </lineage>
</organism>
<evidence type="ECO:0000313" key="4">
    <source>
        <dbReference type="EMBL" id="CAF3785969.1"/>
    </source>
</evidence>
<dbReference type="EMBL" id="CAJOBC010003478">
    <property type="protein sequence ID" value="CAF3785969.1"/>
    <property type="molecule type" value="Genomic_DNA"/>
</dbReference>
<gene>
    <name evidence="2" type="ORF">GPM918_LOCUS14437</name>
    <name evidence="1" type="ORF">OVA965_LOCUS5503</name>
    <name evidence="4" type="ORF">SRO942_LOCUS14442</name>
    <name evidence="3" type="ORF">TMI583_LOCUS5498</name>
</gene>
<dbReference type="EMBL" id="CAJNOK010001556">
    <property type="protein sequence ID" value="CAF0818110.1"/>
    <property type="molecule type" value="Genomic_DNA"/>
</dbReference>
<dbReference type="Proteomes" id="UP000663829">
    <property type="component" value="Unassembled WGS sequence"/>
</dbReference>
<accession>A0A814HRL7</accession>
<reference evidence="2" key="1">
    <citation type="submission" date="2021-02" db="EMBL/GenBank/DDBJ databases">
        <authorList>
            <person name="Nowell W R."/>
        </authorList>
    </citation>
    <scope>NUCLEOTIDE SEQUENCE</scope>
</reference>
<dbReference type="AlphaFoldDB" id="A0A814HRL7"/>
<evidence type="ECO:0000313" key="5">
    <source>
        <dbReference type="Proteomes" id="UP000663829"/>
    </source>
</evidence>
<dbReference type="Proteomes" id="UP000682733">
    <property type="component" value="Unassembled WGS sequence"/>
</dbReference>